<sequence>MSKVSIYVENMFAGLPHTRQAAAQKTETRQRLEARYAALLAEGKNEDEALGIVVAENDDLNDLRAKLGVRRGDAAKETLLAEYEAFTRRFAGGISIGVVLCLLAVAALIVLSGLMQPGSSLPGALFFVLAAAGIGIFVFYGIKNGHYLERLQAAGCEPEPLTLQRRKRLCDRISSAIMAAAAVVFVSMGVAGLWHPGWVALPIGGVLCAVVWLILDGGRGDSGDNDKK</sequence>
<keyword evidence="1" id="KW-1133">Transmembrane helix</keyword>
<feature type="transmembrane region" description="Helical" evidence="1">
    <location>
        <begin position="121"/>
        <end position="142"/>
    </location>
</feature>
<dbReference type="EMBL" id="JACONZ010000001">
    <property type="protein sequence ID" value="MBC5580663.1"/>
    <property type="molecule type" value="Genomic_DNA"/>
</dbReference>
<keyword evidence="1" id="KW-0472">Membrane</keyword>
<accession>A0A923I9C8</accession>
<gene>
    <name evidence="2" type="ORF">H8S23_04005</name>
</gene>
<comment type="caution">
    <text evidence="2">The sequence shown here is derived from an EMBL/GenBank/DDBJ whole genome shotgun (WGS) entry which is preliminary data.</text>
</comment>
<dbReference type="RefSeq" id="WP_186887001.1">
    <property type="nucleotide sequence ID" value="NZ_JACONZ010000001.1"/>
</dbReference>
<reference evidence="2" key="1">
    <citation type="submission" date="2020-08" db="EMBL/GenBank/DDBJ databases">
        <title>Genome public.</title>
        <authorList>
            <person name="Liu C."/>
            <person name="Sun Q."/>
        </authorList>
    </citation>
    <scope>NUCLEOTIDE SEQUENCE</scope>
    <source>
        <strain evidence="2">BX8</strain>
    </source>
</reference>
<protein>
    <submittedName>
        <fullName evidence="2">Uncharacterized protein</fullName>
    </submittedName>
</protein>
<name>A0A923I9C8_9FIRM</name>
<evidence type="ECO:0000313" key="2">
    <source>
        <dbReference type="EMBL" id="MBC5580663.1"/>
    </source>
</evidence>
<keyword evidence="1" id="KW-0812">Transmembrane</keyword>
<feature type="transmembrane region" description="Helical" evidence="1">
    <location>
        <begin position="173"/>
        <end position="191"/>
    </location>
</feature>
<evidence type="ECO:0000256" key="1">
    <source>
        <dbReference type="SAM" id="Phobius"/>
    </source>
</evidence>
<organism evidence="2 3">
    <name type="scientific">Anaerofilum hominis</name>
    <dbReference type="NCBI Taxonomy" id="2763016"/>
    <lineage>
        <taxon>Bacteria</taxon>
        <taxon>Bacillati</taxon>
        <taxon>Bacillota</taxon>
        <taxon>Clostridia</taxon>
        <taxon>Eubacteriales</taxon>
        <taxon>Oscillospiraceae</taxon>
        <taxon>Anaerofilum</taxon>
    </lineage>
</organism>
<feature type="transmembrane region" description="Helical" evidence="1">
    <location>
        <begin position="90"/>
        <end position="115"/>
    </location>
</feature>
<proteinExistence type="predicted"/>
<evidence type="ECO:0000313" key="3">
    <source>
        <dbReference type="Proteomes" id="UP000659630"/>
    </source>
</evidence>
<dbReference type="AlphaFoldDB" id="A0A923I9C8"/>
<dbReference type="Proteomes" id="UP000659630">
    <property type="component" value="Unassembled WGS sequence"/>
</dbReference>
<keyword evidence="3" id="KW-1185">Reference proteome</keyword>
<feature type="transmembrane region" description="Helical" evidence="1">
    <location>
        <begin position="197"/>
        <end position="215"/>
    </location>
</feature>